<evidence type="ECO:0000313" key="2">
    <source>
        <dbReference type="EMBL" id="CAJ47712.1"/>
    </source>
</evidence>
<evidence type="ECO:0000313" key="3">
    <source>
        <dbReference type="Proteomes" id="UP000001977"/>
    </source>
</evidence>
<dbReference type="GeneID" id="92936648"/>
<dbReference type="EMBL" id="AM167904">
    <property type="protein sequence ID" value="CAJ47712.1"/>
    <property type="molecule type" value="Genomic_DNA"/>
</dbReference>
<dbReference type="RefSeq" id="WP_012415810.1">
    <property type="nucleotide sequence ID" value="NC_010645.1"/>
</dbReference>
<dbReference type="OrthoDB" id="8777858at2"/>
<accession>Q2L1N3</accession>
<dbReference type="Proteomes" id="UP000001977">
    <property type="component" value="Chromosome"/>
</dbReference>
<dbReference type="STRING" id="360910.BAV0106"/>
<sequence length="126" mass="13026">MKLLATAVVLSLGVMAGAQAADIEPTRAQVQAELAQAKASGQYTFGEEAYPAAIVQHGELSSAQVRQELAQAEQAGLVTTADGDYPPAAQAGDSTLTRAQVRADLAHAKAEGLVTYGNLDYPPHHG</sequence>
<proteinExistence type="predicted"/>
<dbReference type="Pfam" id="PF13663">
    <property type="entry name" value="DUF4148"/>
    <property type="match status" value="3"/>
</dbReference>
<dbReference type="KEGG" id="bav:BAV0106"/>
<dbReference type="InterPro" id="IPR025421">
    <property type="entry name" value="DUF4148"/>
</dbReference>
<feature type="chain" id="PRO_5004212060" evidence="1">
    <location>
        <begin position="21"/>
        <end position="126"/>
    </location>
</feature>
<evidence type="ECO:0000256" key="1">
    <source>
        <dbReference type="SAM" id="SignalP"/>
    </source>
</evidence>
<keyword evidence="3" id="KW-1185">Reference proteome</keyword>
<feature type="signal peptide" evidence="1">
    <location>
        <begin position="1"/>
        <end position="20"/>
    </location>
</feature>
<gene>
    <name evidence="2" type="ordered locus">BAV0106</name>
</gene>
<dbReference type="eggNOG" id="ENOG5033M6C">
    <property type="taxonomic scope" value="Bacteria"/>
</dbReference>
<organism evidence="2 3">
    <name type="scientific">Bordetella avium (strain 197N)</name>
    <dbReference type="NCBI Taxonomy" id="360910"/>
    <lineage>
        <taxon>Bacteria</taxon>
        <taxon>Pseudomonadati</taxon>
        <taxon>Pseudomonadota</taxon>
        <taxon>Betaproteobacteria</taxon>
        <taxon>Burkholderiales</taxon>
        <taxon>Alcaligenaceae</taxon>
        <taxon>Bordetella</taxon>
    </lineage>
</organism>
<dbReference type="HOGENOM" id="CLU_141441_1_0_4"/>
<reference evidence="2 3" key="1">
    <citation type="journal article" date="2006" name="J. Bacteriol.">
        <title>Comparison of the genome sequence of the poultry pathogen Bordetella avium with those of B. bronchiseptica, B. pertussis, and B. parapertussis reveals extensive diversity in surface structures associated with host interaction.</title>
        <authorList>
            <person name="Sebaihia M."/>
            <person name="Preston A."/>
            <person name="Maskell D.J."/>
            <person name="Kuzmiak H."/>
            <person name="Connell T.D."/>
            <person name="King N.D."/>
            <person name="Orndorff P.E."/>
            <person name="Miyamoto D.M."/>
            <person name="Thomson N.R."/>
            <person name="Harris D."/>
            <person name="Goble A."/>
            <person name="Lord A."/>
            <person name="Murphy L."/>
            <person name="Quail M.A."/>
            <person name="Rutter S."/>
            <person name="Squares R."/>
            <person name="Squares S."/>
            <person name="Woodward J."/>
            <person name="Parkhill J."/>
            <person name="Temple L.M."/>
        </authorList>
    </citation>
    <scope>NUCLEOTIDE SEQUENCE [LARGE SCALE GENOMIC DNA]</scope>
    <source>
        <strain evidence="2 3">197N</strain>
    </source>
</reference>
<name>Q2L1N3_BORA1</name>
<dbReference type="AlphaFoldDB" id="Q2L1N3"/>
<keyword evidence="1" id="KW-0732">Signal</keyword>
<protein>
    <submittedName>
        <fullName evidence="2">Exported protein</fullName>
    </submittedName>
</protein>